<dbReference type="Proteomes" id="UP000614047">
    <property type="component" value="Unassembled WGS sequence"/>
</dbReference>
<protein>
    <recommendedName>
        <fullName evidence="3">AB hydrolase-1 domain-containing protein</fullName>
    </recommendedName>
</protein>
<gene>
    <name evidence="4" type="ORF">IW256_003845</name>
</gene>
<comment type="caution">
    <text evidence="4">The sequence shown here is derived from an EMBL/GenBank/DDBJ whole genome shotgun (WGS) entry which is preliminary data.</text>
</comment>
<feature type="region of interest" description="Disordered" evidence="2">
    <location>
        <begin position="232"/>
        <end position="290"/>
    </location>
</feature>
<feature type="compositionally biased region" description="Basic residues" evidence="2">
    <location>
        <begin position="259"/>
        <end position="268"/>
    </location>
</feature>
<accession>A0A931GJZ0</accession>
<dbReference type="AlphaFoldDB" id="A0A931GJZ0"/>
<dbReference type="PANTHER" id="PTHR43329">
    <property type="entry name" value="EPOXIDE HYDROLASE"/>
    <property type="match status" value="1"/>
</dbReference>
<evidence type="ECO:0000256" key="2">
    <source>
        <dbReference type="SAM" id="MobiDB-lite"/>
    </source>
</evidence>
<dbReference type="InterPro" id="IPR000639">
    <property type="entry name" value="Epox_hydrolase-like"/>
</dbReference>
<dbReference type="PRINTS" id="PR00412">
    <property type="entry name" value="EPOXHYDRLASE"/>
</dbReference>
<feature type="region of interest" description="Disordered" evidence="2">
    <location>
        <begin position="1"/>
        <end position="34"/>
    </location>
</feature>
<organism evidence="4 5">
    <name type="scientific">Actinomadura viridis</name>
    <dbReference type="NCBI Taxonomy" id="58110"/>
    <lineage>
        <taxon>Bacteria</taxon>
        <taxon>Bacillati</taxon>
        <taxon>Actinomycetota</taxon>
        <taxon>Actinomycetes</taxon>
        <taxon>Streptosporangiales</taxon>
        <taxon>Thermomonosporaceae</taxon>
        <taxon>Actinomadura</taxon>
    </lineage>
</organism>
<dbReference type="GO" id="GO:0016787">
    <property type="term" value="F:hydrolase activity"/>
    <property type="evidence" value="ECO:0007669"/>
    <property type="project" value="UniProtKB-KW"/>
</dbReference>
<keyword evidence="5" id="KW-1185">Reference proteome</keyword>
<proteinExistence type="predicted"/>
<dbReference type="InterPro" id="IPR029058">
    <property type="entry name" value="AB_hydrolase_fold"/>
</dbReference>
<dbReference type="InterPro" id="IPR000073">
    <property type="entry name" value="AB_hydrolase_1"/>
</dbReference>
<name>A0A931GJZ0_9ACTN</name>
<feature type="domain" description="AB hydrolase-1" evidence="3">
    <location>
        <begin position="105"/>
        <end position="167"/>
    </location>
</feature>
<evidence type="ECO:0000313" key="5">
    <source>
        <dbReference type="Proteomes" id="UP000614047"/>
    </source>
</evidence>
<dbReference type="Pfam" id="PF00561">
    <property type="entry name" value="Abhydrolase_1"/>
    <property type="match status" value="1"/>
</dbReference>
<keyword evidence="1" id="KW-0378">Hydrolase</keyword>
<evidence type="ECO:0000313" key="4">
    <source>
        <dbReference type="EMBL" id="MBG6089732.1"/>
    </source>
</evidence>
<evidence type="ECO:0000259" key="3">
    <source>
        <dbReference type="Pfam" id="PF00561"/>
    </source>
</evidence>
<sequence length="290" mass="30877">MPLVAKSHPGEGRRSVLVSAPSPPPSRRAPPRLGRHLVQRLRPGHRHDPLRRHTPAERLMSHMTNPAETEAMRPIRPIQPIRTITANGLEFGYLSAGPADGPLALCLHGFPDSAYSWRHLLPELAAAGYHAVAPFMRGYAPTAVPADGAYQSGALAADANALHEALGGAADAVLIPAPGAAPRGQRPDPGLDHPPLSRWRLTPLFSCHSPAPAACRPGSWFVDGRSVLAARSPPAGARTRSVNGRAVDARRRGPGRYARPARPRRRSSAGHICPRTGPGPARLRPGPCPR</sequence>
<dbReference type="SUPFAM" id="SSF53474">
    <property type="entry name" value="alpha/beta-Hydrolases"/>
    <property type="match status" value="1"/>
</dbReference>
<reference evidence="4" key="1">
    <citation type="submission" date="2020-11" db="EMBL/GenBank/DDBJ databases">
        <title>Sequencing the genomes of 1000 actinobacteria strains.</title>
        <authorList>
            <person name="Klenk H.-P."/>
        </authorList>
    </citation>
    <scope>NUCLEOTIDE SEQUENCE</scope>
    <source>
        <strain evidence="4">DSM 43175</strain>
    </source>
</reference>
<dbReference type="EMBL" id="JADOUA010000001">
    <property type="protein sequence ID" value="MBG6089732.1"/>
    <property type="molecule type" value="Genomic_DNA"/>
</dbReference>
<dbReference type="Gene3D" id="3.40.50.1820">
    <property type="entry name" value="alpha/beta hydrolase"/>
    <property type="match status" value="1"/>
</dbReference>
<evidence type="ECO:0000256" key="1">
    <source>
        <dbReference type="ARBA" id="ARBA00022801"/>
    </source>
</evidence>